<reference evidence="7" key="1">
    <citation type="journal article" date="2019" name="Int. J. Syst. Evol. Microbiol.">
        <title>The Global Catalogue of Microorganisms (GCM) 10K type strain sequencing project: providing services to taxonomists for standard genome sequencing and annotation.</title>
        <authorList>
            <consortium name="The Broad Institute Genomics Platform"/>
            <consortium name="The Broad Institute Genome Sequencing Center for Infectious Disease"/>
            <person name="Wu L."/>
            <person name="Ma J."/>
        </authorList>
    </citation>
    <scope>NUCLEOTIDE SEQUENCE [LARGE SCALE GENOMIC DNA]</scope>
    <source>
        <strain evidence="7">KCTC 42255</strain>
    </source>
</reference>
<dbReference type="PANTHER" id="PTHR30408">
    <property type="entry name" value="TYPE-1 RESTRICTION ENZYME ECOKI SPECIFICITY PROTEIN"/>
    <property type="match status" value="1"/>
</dbReference>
<protein>
    <submittedName>
        <fullName evidence="6">Restriction endonuclease subunit S</fullName>
        <ecNumber evidence="6">3.1.21.-</ecNumber>
    </submittedName>
</protein>
<sequence length="738" mass="85568">MNYIHNRDFTSGLEHYATVLEELTKSNNEDYRESFFENIKEDRQLYMHYTPNQFSSLITNSVSKTPNTVLDPCCGLGNILYFLHNKFDEAKLTGIEINTTIAKITQLLIPDAEINSADALTYTGYSTYDLIVANIPLGLRLNYQGKKMSSEEAFTLKTLELLNETGEAFLFSSNAFLTTTSSANVRESIMPNINAIVALPVANPSYSSVKRYLVHLTKTYTENMHFGVIDKMKDIKNTITDHLSLTLPKKDLENRLNPEYYLSLNSGKYDFIDEFETKNLEDLAEIIRGAYIKQDRKKAQGNYLLIRPIDIKDNTVLVSEKSRYINVLDSKAEERALAQPGDILISTVFNQGKIYRVKQNDPPIVVSNNMVILRGTDNDYLKVYFDTEKGREIFKTQTEDLQTGAVIPQISISSLKRIKIPIFPIEDISSWGDDAIEHADKEELEQLKEQVEYYKAKLEEHKRNAISIDGFKQILENRDKKILDELQKIGTKLDSILEVLNTLQDDFTRIKSNNRDDEEKIFLLLSSLDRRIKSVLDEKRETIEEYELLTQRWLHLWEELHPSSKKFLPLAEFLYDELVNLKEPDFSPFVLQYCRTLENEILIKLFQKYHSEGLANVNIEELVTYDIENRTKAAKFALYVKRNNTHYPLGDMHWILNLMKPKGSTYKKSLLLQHFRAFCTTYFQEEITSEDFLNQIQTIQKEYRNKAAHVSTLDLKSAEECRDLLRKSLNQFLEMKIS</sequence>
<feature type="domain" description="Type I restriction modification DNA specificity" evidence="5">
    <location>
        <begin position="273"/>
        <end position="437"/>
    </location>
</feature>
<dbReference type="InterPro" id="IPR044946">
    <property type="entry name" value="Restrct_endonuc_typeI_TRD_sf"/>
</dbReference>
<dbReference type="InterPro" id="IPR029063">
    <property type="entry name" value="SAM-dependent_MTases_sf"/>
</dbReference>
<comment type="caution">
    <text evidence="6">The sequence shown here is derived from an EMBL/GenBank/DDBJ whole genome shotgun (WGS) entry which is preliminary data.</text>
</comment>
<evidence type="ECO:0000256" key="3">
    <source>
        <dbReference type="ARBA" id="ARBA00023125"/>
    </source>
</evidence>
<dbReference type="Pfam" id="PF01420">
    <property type="entry name" value="Methylase_S"/>
    <property type="match status" value="1"/>
</dbReference>
<proteinExistence type="inferred from homology"/>
<organism evidence="6 7">
    <name type="scientific">Mesonia sediminis</name>
    <dbReference type="NCBI Taxonomy" id="1703946"/>
    <lineage>
        <taxon>Bacteria</taxon>
        <taxon>Pseudomonadati</taxon>
        <taxon>Bacteroidota</taxon>
        <taxon>Flavobacteriia</taxon>
        <taxon>Flavobacteriales</taxon>
        <taxon>Flavobacteriaceae</taxon>
        <taxon>Mesonia</taxon>
    </lineage>
</organism>
<dbReference type="RefSeq" id="WP_379042420.1">
    <property type="nucleotide sequence ID" value="NZ_JBHULZ010000002.1"/>
</dbReference>
<dbReference type="EC" id="3.1.21.-" evidence="6"/>
<dbReference type="GO" id="GO:0016787">
    <property type="term" value="F:hydrolase activity"/>
    <property type="evidence" value="ECO:0007669"/>
    <property type="project" value="UniProtKB-KW"/>
</dbReference>
<keyword evidence="4" id="KW-0175">Coiled coil</keyword>
<dbReference type="InterPro" id="IPR000055">
    <property type="entry name" value="Restrct_endonuc_typeI_TRD"/>
</dbReference>
<dbReference type="PANTHER" id="PTHR30408:SF13">
    <property type="entry name" value="TYPE I RESTRICTION ENZYME HINDI SPECIFICITY SUBUNIT"/>
    <property type="match status" value="1"/>
</dbReference>
<keyword evidence="2" id="KW-0680">Restriction system</keyword>
<keyword evidence="6" id="KW-0540">Nuclease</keyword>
<evidence type="ECO:0000256" key="4">
    <source>
        <dbReference type="SAM" id="Coils"/>
    </source>
</evidence>
<dbReference type="InterPro" id="IPR052021">
    <property type="entry name" value="Type-I_RS_S_subunit"/>
</dbReference>
<evidence type="ECO:0000256" key="1">
    <source>
        <dbReference type="ARBA" id="ARBA00010923"/>
    </source>
</evidence>
<dbReference type="PRINTS" id="PR00507">
    <property type="entry name" value="N12N6MTFRASE"/>
</dbReference>
<gene>
    <name evidence="6" type="ORF">ACFSQ0_00160</name>
</gene>
<dbReference type="SUPFAM" id="SSF116734">
    <property type="entry name" value="DNA methylase specificity domain"/>
    <property type="match status" value="1"/>
</dbReference>
<dbReference type="SUPFAM" id="SSF53335">
    <property type="entry name" value="S-adenosyl-L-methionine-dependent methyltransferases"/>
    <property type="match status" value="1"/>
</dbReference>
<accession>A0ABW5SA90</accession>
<feature type="coiled-coil region" evidence="4">
    <location>
        <begin position="525"/>
        <end position="552"/>
    </location>
</feature>
<dbReference type="Gene3D" id="3.40.50.150">
    <property type="entry name" value="Vaccinia Virus protein VP39"/>
    <property type="match status" value="1"/>
</dbReference>
<name>A0ABW5SA90_9FLAO</name>
<keyword evidence="6" id="KW-0255">Endonuclease</keyword>
<dbReference type="Proteomes" id="UP001597357">
    <property type="component" value="Unassembled WGS sequence"/>
</dbReference>
<feature type="coiled-coil region" evidence="4">
    <location>
        <begin position="437"/>
        <end position="464"/>
    </location>
</feature>
<dbReference type="GO" id="GO:0004519">
    <property type="term" value="F:endonuclease activity"/>
    <property type="evidence" value="ECO:0007669"/>
    <property type="project" value="UniProtKB-KW"/>
</dbReference>
<evidence type="ECO:0000259" key="5">
    <source>
        <dbReference type="Pfam" id="PF01420"/>
    </source>
</evidence>
<dbReference type="CDD" id="cd02440">
    <property type="entry name" value="AdoMet_MTases"/>
    <property type="match status" value="1"/>
</dbReference>
<evidence type="ECO:0000313" key="6">
    <source>
        <dbReference type="EMBL" id="MFD2696398.1"/>
    </source>
</evidence>
<evidence type="ECO:0000256" key="2">
    <source>
        <dbReference type="ARBA" id="ARBA00022747"/>
    </source>
</evidence>
<dbReference type="EMBL" id="JBHULZ010000002">
    <property type="protein sequence ID" value="MFD2696398.1"/>
    <property type="molecule type" value="Genomic_DNA"/>
</dbReference>
<dbReference type="Gene3D" id="3.90.220.20">
    <property type="entry name" value="DNA methylase specificity domains"/>
    <property type="match status" value="1"/>
</dbReference>
<keyword evidence="6" id="KW-0378">Hydrolase</keyword>
<evidence type="ECO:0000313" key="7">
    <source>
        <dbReference type="Proteomes" id="UP001597357"/>
    </source>
</evidence>
<keyword evidence="7" id="KW-1185">Reference proteome</keyword>
<keyword evidence="3" id="KW-0238">DNA-binding</keyword>
<comment type="similarity">
    <text evidence="1">Belongs to the type-I restriction system S methylase family.</text>
</comment>